<dbReference type="InterPro" id="IPR036859">
    <property type="entry name" value="CAP-Gly_dom_sf"/>
</dbReference>
<dbReference type="Pfam" id="PF01302">
    <property type="entry name" value="CAP_GLY"/>
    <property type="match status" value="1"/>
</dbReference>
<comment type="similarity">
    <text evidence="3">Belongs to the TBCE family.</text>
</comment>
<comment type="subcellular location">
    <subcellularLocation>
        <location evidence="2">Cytoplasm</location>
    </subcellularLocation>
    <subcellularLocation>
        <location evidence="1">Nucleus</location>
    </subcellularLocation>
</comment>
<dbReference type="OrthoDB" id="5273213at2759"/>
<dbReference type="AlphaFoldDB" id="A0A9W9A6J9"/>
<dbReference type="Gene3D" id="3.80.10.10">
    <property type="entry name" value="Ribonuclease Inhibitor"/>
    <property type="match status" value="2"/>
</dbReference>
<dbReference type="PANTHER" id="PTHR10552">
    <property type="entry name" value="U2 SMALL NUCLEAR RIBONUCLEOPROTEIN A"/>
    <property type="match status" value="1"/>
</dbReference>
<evidence type="ECO:0000256" key="11">
    <source>
        <dbReference type="ARBA" id="ARBA00026055"/>
    </source>
</evidence>
<keyword evidence="14" id="KW-1185">Reference proteome</keyword>
<dbReference type="SUPFAM" id="SSF52058">
    <property type="entry name" value="L domain-like"/>
    <property type="match status" value="1"/>
</dbReference>
<evidence type="ECO:0000256" key="3">
    <source>
        <dbReference type="ARBA" id="ARBA00006286"/>
    </source>
</evidence>
<feature type="domain" description="CAP-Gly" evidence="12">
    <location>
        <begin position="24"/>
        <end position="68"/>
    </location>
</feature>
<dbReference type="GO" id="GO:0000398">
    <property type="term" value="P:mRNA splicing, via spliceosome"/>
    <property type="evidence" value="ECO:0007669"/>
    <property type="project" value="InterPro"/>
</dbReference>
<dbReference type="InterPro" id="IPR001611">
    <property type="entry name" value="Leu-rich_rpt"/>
</dbReference>
<keyword evidence="8" id="KW-0539">Nucleus</keyword>
<keyword evidence="6" id="KW-0677">Repeat</keyword>
<evidence type="ECO:0000256" key="4">
    <source>
        <dbReference type="ARBA" id="ARBA00022490"/>
    </source>
</evidence>
<keyword evidence="5" id="KW-0433">Leucine-rich repeat</keyword>
<evidence type="ECO:0000256" key="5">
    <source>
        <dbReference type="ARBA" id="ARBA00022614"/>
    </source>
</evidence>
<dbReference type="SUPFAM" id="SSF74924">
    <property type="entry name" value="Cap-Gly domain"/>
    <property type="match status" value="1"/>
</dbReference>
<evidence type="ECO:0000256" key="7">
    <source>
        <dbReference type="ARBA" id="ARBA00023186"/>
    </source>
</evidence>
<dbReference type="InterPro" id="IPR000938">
    <property type="entry name" value="CAP-Gly_domain"/>
</dbReference>
<reference evidence="13" key="1">
    <citation type="submission" date="2022-08" db="EMBL/GenBank/DDBJ databases">
        <title>A Global Phylogenomic Analysis of the Shiitake Genus Lentinula.</title>
        <authorList>
            <consortium name="DOE Joint Genome Institute"/>
            <person name="Sierra-Patev S."/>
            <person name="Min B."/>
            <person name="Naranjo-Ortiz M."/>
            <person name="Looney B."/>
            <person name="Konkel Z."/>
            <person name="Slot J.C."/>
            <person name="Sakamoto Y."/>
            <person name="Steenwyk J.L."/>
            <person name="Rokas A."/>
            <person name="Carro J."/>
            <person name="Camarero S."/>
            <person name="Ferreira P."/>
            <person name="Molpeceres G."/>
            <person name="Ruiz-Duenas F.J."/>
            <person name="Serrano A."/>
            <person name="Henrissat B."/>
            <person name="Drula E."/>
            <person name="Hughes K.W."/>
            <person name="Mata J.L."/>
            <person name="Ishikawa N.K."/>
            <person name="Vargas-Isla R."/>
            <person name="Ushijima S."/>
            <person name="Smith C.A."/>
            <person name="Ahrendt S."/>
            <person name="Andreopoulos W."/>
            <person name="He G."/>
            <person name="Labutti K."/>
            <person name="Lipzen A."/>
            <person name="Ng V."/>
            <person name="Riley R."/>
            <person name="Sandor L."/>
            <person name="Barry K."/>
            <person name="Martinez A.T."/>
            <person name="Xiao Y."/>
            <person name="Gibbons J.G."/>
            <person name="Terashima K."/>
            <person name="Grigoriev I.V."/>
            <person name="Hibbett D.S."/>
        </authorList>
    </citation>
    <scope>NUCLEOTIDE SEQUENCE</scope>
    <source>
        <strain evidence="13">JLM2183</strain>
    </source>
</reference>
<keyword evidence="7" id="KW-0143">Chaperone</keyword>
<dbReference type="FunFam" id="2.30.30.190:FF:000016">
    <property type="entry name" value="Tubulin-folding cofactor E"/>
    <property type="match status" value="1"/>
</dbReference>
<name>A0A9W9A6J9_9AGAR</name>
<dbReference type="SMART" id="SM01052">
    <property type="entry name" value="CAP_GLY"/>
    <property type="match status" value="1"/>
</dbReference>
<evidence type="ECO:0000256" key="2">
    <source>
        <dbReference type="ARBA" id="ARBA00004496"/>
    </source>
</evidence>
<dbReference type="Gene3D" id="2.30.30.190">
    <property type="entry name" value="CAP Gly-rich-like domain"/>
    <property type="match status" value="1"/>
</dbReference>
<dbReference type="InterPro" id="IPR032675">
    <property type="entry name" value="LRR_dom_sf"/>
</dbReference>
<protein>
    <recommendedName>
        <fullName evidence="10">U2 small nuclear ribonucleoprotein A'</fullName>
    </recommendedName>
</protein>
<evidence type="ECO:0000256" key="9">
    <source>
        <dbReference type="ARBA" id="ARBA00024196"/>
    </source>
</evidence>
<proteinExistence type="inferred from homology"/>
<dbReference type="EMBL" id="JAOTPV010000014">
    <property type="protein sequence ID" value="KAJ4475697.1"/>
    <property type="molecule type" value="Genomic_DNA"/>
</dbReference>
<comment type="caution">
    <text evidence="13">The sequence shown here is derived from an EMBL/GenBank/DDBJ whole genome shotgun (WGS) entry which is preliminary data.</text>
</comment>
<keyword evidence="4" id="KW-0963">Cytoplasm</keyword>
<sequence>MNSLPLIGERISYSGQLGTVKYYGKVDNTTGTWLGIEWDNPNRGKHDGVKDGKRYFSCRNPNAGSFIRPSIQVIRGISFLQALKAKYVEEFYGSTSQEKVTLGSSNGAIEVEAVNLDKIRNKFANLRQLREVSLENEHVSRVDEPRSIRETCPNIRGLDLSASLIPTWSVIADIAVELPVLQRLALNRNRFAEVPLDTSKMSISFLNLTDLQLNGSLIGWHEVQRVTSFMPKLVSIELGSNQLCELEDSATPSSVHSSIRNINLEDNKCREWTRICWSLSIYIYLERVILTSNEICCIPPPANDSQLLKELKHISLSSNNLEAWNDLDALSLWCPALSSLSIIGNPLVEIGSESRYSRPFIIARIPTLSILDSTAVTSKERTDSELLYLSYISQRFGLHERIAQLKREHSRWEELSKKHGATLTTSVSHQDRLSRKLVEVQVQKTFASAPSETTEFIDPTMIRMLPSMSLKVLEHKIRKALDIEKDSSCSLWLKMNDGTWAELSDNSRDLDWLGLEVGSQVICCVTK</sequence>
<evidence type="ECO:0000256" key="10">
    <source>
        <dbReference type="ARBA" id="ARBA00024238"/>
    </source>
</evidence>
<accession>A0A9W9A6J9</accession>
<evidence type="ECO:0000256" key="1">
    <source>
        <dbReference type="ARBA" id="ARBA00004123"/>
    </source>
</evidence>
<evidence type="ECO:0000313" key="13">
    <source>
        <dbReference type="EMBL" id="KAJ4475697.1"/>
    </source>
</evidence>
<organism evidence="13 14">
    <name type="scientific">Lentinula aciculospora</name>
    <dbReference type="NCBI Taxonomy" id="153920"/>
    <lineage>
        <taxon>Eukaryota</taxon>
        <taxon>Fungi</taxon>
        <taxon>Dikarya</taxon>
        <taxon>Basidiomycota</taxon>
        <taxon>Agaricomycotina</taxon>
        <taxon>Agaricomycetes</taxon>
        <taxon>Agaricomycetidae</taxon>
        <taxon>Agaricales</taxon>
        <taxon>Marasmiineae</taxon>
        <taxon>Omphalotaceae</taxon>
        <taxon>Lentinula</taxon>
    </lineage>
</organism>
<dbReference type="InterPro" id="IPR044640">
    <property type="entry name" value="RU2A"/>
</dbReference>
<dbReference type="GO" id="GO:0030620">
    <property type="term" value="F:U2 snRNA binding"/>
    <property type="evidence" value="ECO:0007669"/>
    <property type="project" value="InterPro"/>
</dbReference>
<dbReference type="PANTHER" id="PTHR10552:SF6">
    <property type="entry name" value="U2 SMALL NUCLEAR RIBONUCLEOPROTEIN A"/>
    <property type="match status" value="1"/>
</dbReference>
<comment type="subunit">
    <text evidence="11">Supercomplex made of cofactors A to E. Cofactors A and D function by capturing and stabilizing tubulin in a quasi-native conformation. Cofactor E binds to the cofactor D-tubulin complex; interaction with cofactor C then causes the release of tubulin polypeptides that are committed to the native state.</text>
</comment>
<evidence type="ECO:0000259" key="12">
    <source>
        <dbReference type="PROSITE" id="PS50245"/>
    </source>
</evidence>
<evidence type="ECO:0000256" key="8">
    <source>
        <dbReference type="ARBA" id="ARBA00023242"/>
    </source>
</evidence>
<dbReference type="PROSITE" id="PS00845">
    <property type="entry name" value="CAP_GLY_1"/>
    <property type="match status" value="1"/>
</dbReference>
<comment type="similarity">
    <text evidence="9">Belongs to the U2 small nuclear ribonucleoprotein A family.</text>
</comment>
<dbReference type="GO" id="GO:0005634">
    <property type="term" value="C:nucleus"/>
    <property type="evidence" value="ECO:0007669"/>
    <property type="project" value="UniProtKB-SubCell"/>
</dbReference>
<dbReference type="PROSITE" id="PS51450">
    <property type="entry name" value="LRR"/>
    <property type="match status" value="1"/>
</dbReference>
<evidence type="ECO:0000313" key="14">
    <source>
        <dbReference type="Proteomes" id="UP001150266"/>
    </source>
</evidence>
<dbReference type="Proteomes" id="UP001150266">
    <property type="component" value="Unassembled WGS sequence"/>
</dbReference>
<gene>
    <name evidence="13" type="ORF">J3R30DRAFT_3376039</name>
</gene>
<dbReference type="PROSITE" id="PS50245">
    <property type="entry name" value="CAP_GLY_2"/>
    <property type="match status" value="1"/>
</dbReference>
<evidence type="ECO:0000256" key="6">
    <source>
        <dbReference type="ARBA" id="ARBA00022737"/>
    </source>
</evidence>
<dbReference type="GO" id="GO:0005737">
    <property type="term" value="C:cytoplasm"/>
    <property type="evidence" value="ECO:0007669"/>
    <property type="project" value="UniProtKB-SubCell"/>
</dbReference>